<gene>
    <name evidence="1" type="ORF">FCN18_37360</name>
</gene>
<keyword evidence="2" id="KW-1185">Reference proteome</keyword>
<comment type="caution">
    <text evidence="1">The sequence shown here is derived from an EMBL/GenBank/DDBJ whole genome shotgun (WGS) entry which is preliminary data.</text>
</comment>
<evidence type="ECO:0000313" key="1">
    <source>
        <dbReference type="EMBL" id="TKG58887.1"/>
    </source>
</evidence>
<protein>
    <submittedName>
        <fullName evidence="1">Uncharacterized protein</fullName>
    </submittedName>
</protein>
<dbReference type="RefSeq" id="WP_137097416.1">
    <property type="nucleotide sequence ID" value="NZ_SWMS01000049.1"/>
</dbReference>
<evidence type="ECO:0000313" key="2">
    <source>
        <dbReference type="Proteomes" id="UP000309992"/>
    </source>
</evidence>
<sequence length="108" mass="11847">MEAGRSCAAYRASTATATATEAVPLLLSGEVQAMRVTIPYDHNPADLRHIHLAITTSTQPSKDGWKPALRDTIDGRRVVWAEFPASGRTVNVWVRDSNGDRRVTQMTV</sequence>
<reference evidence="1 2" key="1">
    <citation type="journal article" date="2015" name="Antonie Van Leeuwenhoek">
        <title>Prauserella endophytica sp. nov., an endophytic actinobacterium isolated from Tamarix taklamakanensis.</title>
        <authorList>
            <person name="Liu J.M."/>
            <person name="Habden X."/>
            <person name="Guo L."/>
            <person name="Tuo L."/>
            <person name="Jiang Z.K."/>
            <person name="Liu S.W."/>
            <person name="Liu X.F."/>
            <person name="Chen L."/>
            <person name="Li R.F."/>
            <person name="Zhang Y.Q."/>
            <person name="Sun C.H."/>
        </authorList>
    </citation>
    <scope>NUCLEOTIDE SEQUENCE [LARGE SCALE GENOMIC DNA]</scope>
    <source>
        <strain evidence="1 2">CGMCC 4.7182</strain>
    </source>
</reference>
<accession>A0ABY2RSS9</accession>
<dbReference type="Proteomes" id="UP000309992">
    <property type="component" value="Unassembled WGS sequence"/>
</dbReference>
<dbReference type="EMBL" id="SWMS01000049">
    <property type="protein sequence ID" value="TKG58887.1"/>
    <property type="molecule type" value="Genomic_DNA"/>
</dbReference>
<name>A0ABY2RSS9_9PSEU</name>
<proteinExistence type="predicted"/>
<organism evidence="1 2">
    <name type="scientific">Prauserella endophytica</name>
    <dbReference type="NCBI Taxonomy" id="1592324"/>
    <lineage>
        <taxon>Bacteria</taxon>
        <taxon>Bacillati</taxon>
        <taxon>Actinomycetota</taxon>
        <taxon>Actinomycetes</taxon>
        <taxon>Pseudonocardiales</taxon>
        <taxon>Pseudonocardiaceae</taxon>
        <taxon>Prauserella</taxon>
        <taxon>Prauserella coralliicola group</taxon>
    </lineage>
</organism>